<comment type="function">
    <text evidence="12">Fluoride-specific ion channel. Important for reducing fluoride concentration in the cell, thus reducing its toxicity.</text>
</comment>
<keyword evidence="3" id="KW-0997">Cell inner membrane</keyword>
<evidence type="ECO:0000256" key="7">
    <source>
        <dbReference type="ARBA" id="ARBA00023065"/>
    </source>
</evidence>
<dbReference type="GO" id="GO:0062054">
    <property type="term" value="F:fluoride channel activity"/>
    <property type="evidence" value="ECO:0007669"/>
    <property type="project" value="UniProtKB-UniRule"/>
</dbReference>
<comment type="caution">
    <text evidence="13">The sequence shown here is derived from an EMBL/GenBank/DDBJ whole genome shotgun (WGS) entry which is preliminary data.</text>
</comment>
<dbReference type="Pfam" id="PF02537">
    <property type="entry name" value="CRCB"/>
    <property type="match status" value="1"/>
</dbReference>
<evidence type="ECO:0000256" key="3">
    <source>
        <dbReference type="ARBA" id="ARBA00022519"/>
    </source>
</evidence>
<evidence type="ECO:0000256" key="5">
    <source>
        <dbReference type="ARBA" id="ARBA00022989"/>
    </source>
</evidence>
<evidence type="ECO:0000256" key="9">
    <source>
        <dbReference type="ARBA" id="ARBA00023303"/>
    </source>
</evidence>
<evidence type="ECO:0000256" key="6">
    <source>
        <dbReference type="ARBA" id="ARBA00023053"/>
    </source>
</evidence>
<feature type="transmembrane region" description="Helical" evidence="12">
    <location>
        <begin position="102"/>
        <end position="123"/>
    </location>
</feature>
<comment type="activity regulation">
    <text evidence="12">Na(+) is not transported, but it plays an essential structural role and its presence is essential for fluoride channel function.</text>
</comment>
<keyword evidence="8 12" id="KW-0472">Membrane</keyword>
<dbReference type="PANTHER" id="PTHR28259">
    <property type="entry name" value="FLUORIDE EXPORT PROTEIN 1-RELATED"/>
    <property type="match status" value="1"/>
</dbReference>
<keyword evidence="7 12" id="KW-0406">Ion transport</keyword>
<keyword evidence="12" id="KW-0479">Metal-binding</keyword>
<evidence type="ECO:0000313" key="14">
    <source>
        <dbReference type="Proteomes" id="UP000292298"/>
    </source>
</evidence>
<evidence type="ECO:0000313" key="13">
    <source>
        <dbReference type="EMBL" id="RZU98115.1"/>
    </source>
</evidence>
<feature type="transmembrane region" description="Helical" evidence="12">
    <location>
        <begin position="71"/>
        <end position="96"/>
    </location>
</feature>
<dbReference type="HAMAP" id="MF_00454">
    <property type="entry name" value="FluC"/>
    <property type="match status" value="1"/>
</dbReference>
<keyword evidence="5 12" id="KW-1133">Transmembrane helix</keyword>
<evidence type="ECO:0000256" key="11">
    <source>
        <dbReference type="ARBA" id="ARBA00035585"/>
    </source>
</evidence>
<evidence type="ECO:0000256" key="10">
    <source>
        <dbReference type="ARBA" id="ARBA00035120"/>
    </source>
</evidence>
<dbReference type="GO" id="GO:0046872">
    <property type="term" value="F:metal ion binding"/>
    <property type="evidence" value="ECO:0007669"/>
    <property type="project" value="UniProtKB-KW"/>
</dbReference>
<name>A0A4V2GIY1_9GAMM</name>
<evidence type="ECO:0000256" key="8">
    <source>
        <dbReference type="ARBA" id="ARBA00023136"/>
    </source>
</evidence>
<dbReference type="GO" id="GO:0140114">
    <property type="term" value="P:cellular detoxification of fluoride"/>
    <property type="evidence" value="ECO:0007669"/>
    <property type="project" value="UniProtKB-UniRule"/>
</dbReference>
<sequence length="127" mass="13026">MAFVGEAAAVAAGGAIGAVMRYGATMLATGWLPRGFPWGTLSVNVLGSLLMGIAFVLLVERGMPGSGWRLFFGVGLIGAFTTFSTFSLDVIALYEAGASLRAGLYVLASVATCLLATLAGIIITRSF</sequence>
<accession>A0A4V2GIY1</accession>
<dbReference type="InterPro" id="IPR003691">
    <property type="entry name" value="FluC"/>
</dbReference>
<feature type="transmembrane region" description="Helical" evidence="12">
    <location>
        <begin position="41"/>
        <end position="59"/>
    </location>
</feature>
<dbReference type="PANTHER" id="PTHR28259:SF1">
    <property type="entry name" value="FLUORIDE EXPORT PROTEIN 1-RELATED"/>
    <property type="match status" value="1"/>
</dbReference>
<evidence type="ECO:0000256" key="4">
    <source>
        <dbReference type="ARBA" id="ARBA00022692"/>
    </source>
</evidence>
<feature type="binding site" evidence="12">
    <location>
        <position position="78"/>
    </location>
    <ligand>
        <name>Na(+)</name>
        <dbReference type="ChEBI" id="CHEBI:29101"/>
        <note>structural</note>
    </ligand>
</feature>
<protein>
    <recommendedName>
        <fullName evidence="12">Fluoride-specific ion channel FluC</fullName>
    </recommendedName>
</protein>
<keyword evidence="12" id="KW-0813">Transport</keyword>
<dbReference type="GO" id="GO:0005886">
    <property type="term" value="C:plasma membrane"/>
    <property type="evidence" value="ECO:0007669"/>
    <property type="project" value="UniProtKB-SubCell"/>
</dbReference>
<dbReference type="AlphaFoldDB" id="A0A4V2GIY1"/>
<keyword evidence="14" id="KW-1185">Reference proteome</keyword>
<dbReference type="NCBIfam" id="TIGR00494">
    <property type="entry name" value="crcB"/>
    <property type="match status" value="1"/>
</dbReference>
<evidence type="ECO:0000256" key="2">
    <source>
        <dbReference type="ARBA" id="ARBA00022475"/>
    </source>
</evidence>
<dbReference type="RefSeq" id="WP_130502456.1">
    <property type="nucleotide sequence ID" value="NZ_SHLI01000001.1"/>
</dbReference>
<keyword evidence="2 12" id="KW-1003">Cell membrane</keyword>
<dbReference type="OrthoDB" id="9806299at2"/>
<dbReference type="EMBL" id="SHLI01000001">
    <property type="protein sequence ID" value="RZU98115.1"/>
    <property type="molecule type" value="Genomic_DNA"/>
</dbReference>
<proteinExistence type="inferred from homology"/>
<evidence type="ECO:0000256" key="12">
    <source>
        <dbReference type="HAMAP-Rule" id="MF_00454"/>
    </source>
</evidence>
<gene>
    <name evidence="12" type="primary">fluC</name>
    <name evidence="12" type="synonym">crcB</name>
    <name evidence="13" type="ORF">EV698_0351</name>
</gene>
<keyword evidence="4 12" id="KW-0812">Transmembrane</keyword>
<comment type="subcellular location">
    <subcellularLocation>
        <location evidence="1 12">Cell membrane</location>
        <topology evidence="1 12">Multi-pass membrane protein</topology>
    </subcellularLocation>
</comment>
<comment type="catalytic activity">
    <reaction evidence="11">
        <text>fluoride(in) = fluoride(out)</text>
        <dbReference type="Rhea" id="RHEA:76159"/>
        <dbReference type="ChEBI" id="CHEBI:17051"/>
    </reaction>
    <physiologicalReaction direction="left-to-right" evidence="11">
        <dbReference type="Rhea" id="RHEA:76160"/>
    </physiologicalReaction>
</comment>
<keyword evidence="9 12" id="KW-0407">Ion channel</keyword>
<feature type="binding site" evidence="12">
    <location>
        <position position="81"/>
    </location>
    <ligand>
        <name>Na(+)</name>
        <dbReference type="ChEBI" id="CHEBI:29101"/>
        <note>structural</note>
    </ligand>
</feature>
<dbReference type="Proteomes" id="UP000292298">
    <property type="component" value="Unassembled WGS sequence"/>
</dbReference>
<evidence type="ECO:0000256" key="1">
    <source>
        <dbReference type="ARBA" id="ARBA00004651"/>
    </source>
</evidence>
<comment type="similarity">
    <text evidence="10 12">Belongs to the fluoride channel Fluc/FEX (TC 1.A.43) family.</text>
</comment>
<reference evidence="13 14" key="1">
    <citation type="submission" date="2019-02" db="EMBL/GenBank/DDBJ databases">
        <title>Genomic Encyclopedia of Type Strains, Phase IV (KMG-IV): sequencing the most valuable type-strain genomes for metagenomic binning, comparative biology and taxonomic classification.</title>
        <authorList>
            <person name="Goeker M."/>
        </authorList>
    </citation>
    <scope>NUCLEOTIDE SEQUENCE [LARGE SCALE GENOMIC DNA]</scope>
    <source>
        <strain evidence="13 14">DSM 21056</strain>
    </source>
</reference>
<organism evidence="13 14">
    <name type="scientific">Spiribacter vilamensis</name>
    <dbReference type="NCBI Taxonomy" id="531306"/>
    <lineage>
        <taxon>Bacteria</taxon>
        <taxon>Pseudomonadati</taxon>
        <taxon>Pseudomonadota</taxon>
        <taxon>Gammaproteobacteria</taxon>
        <taxon>Chromatiales</taxon>
        <taxon>Ectothiorhodospiraceae</taxon>
        <taxon>Spiribacter</taxon>
    </lineage>
</organism>
<keyword evidence="6 12" id="KW-0915">Sodium</keyword>